<dbReference type="Proteomes" id="UP000193648">
    <property type="component" value="Unassembled WGS sequence"/>
</dbReference>
<dbReference type="STRING" id="64571.A0A1Y2GTC7"/>
<dbReference type="InterPro" id="IPR004045">
    <property type="entry name" value="Glutathione_S-Trfase_N"/>
</dbReference>
<evidence type="ECO:0000313" key="7">
    <source>
        <dbReference type="EMBL" id="ORZ22777.1"/>
    </source>
</evidence>
<dbReference type="Pfam" id="PF14497">
    <property type="entry name" value="GST_C_3"/>
    <property type="match status" value="1"/>
</dbReference>
<evidence type="ECO:0000256" key="1">
    <source>
        <dbReference type="ARBA" id="ARBA00012452"/>
    </source>
</evidence>
<dbReference type="GO" id="GO:0004364">
    <property type="term" value="F:glutathione transferase activity"/>
    <property type="evidence" value="ECO:0007669"/>
    <property type="project" value="UniProtKB-EC"/>
</dbReference>
<dbReference type="GeneID" id="33569476"/>
<feature type="domain" description="GST C-terminal" evidence="6">
    <location>
        <begin position="111"/>
        <end position="248"/>
    </location>
</feature>
<feature type="domain" description="GST N-terminal" evidence="5">
    <location>
        <begin position="30"/>
        <end position="109"/>
    </location>
</feature>
<dbReference type="InterPro" id="IPR040079">
    <property type="entry name" value="Glutathione_S-Trfase"/>
</dbReference>
<evidence type="ECO:0000259" key="6">
    <source>
        <dbReference type="PROSITE" id="PS50405"/>
    </source>
</evidence>
<dbReference type="SUPFAM" id="SSF52833">
    <property type="entry name" value="Thioredoxin-like"/>
    <property type="match status" value="1"/>
</dbReference>
<dbReference type="SFLD" id="SFLDS00019">
    <property type="entry name" value="Glutathione_Transferase_(cytos"/>
    <property type="match status" value="1"/>
</dbReference>
<dbReference type="OrthoDB" id="414243at2759"/>
<dbReference type="Gene3D" id="3.40.30.10">
    <property type="entry name" value="Glutaredoxin"/>
    <property type="match status" value="1"/>
</dbReference>
<dbReference type="InParanoid" id="A0A1Y2GTC7"/>
<dbReference type="InterPro" id="IPR004046">
    <property type="entry name" value="GST_C"/>
</dbReference>
<gene>
    <name evidence="7" type="ORF">BCR41DRAFT_385070</name>
</gene>
<dbReference type="RefSeq" id="XP_021883331.1">
    <property type="nucleotide sequence ID" value="XM_022027633.1"/>
</dbReference>
<dbReference type="PROSITE" id="PS50405">
    <property type="entry name" value="GST_CTER"/>
    <property type="match status" value="1"/>
</dbReference>
<feature type="region of interest" description="Disordered" evidence="4">
    <location>
        <begin position="1"/>
        <end position="22"/>
    </location>
</feature>
<dbReference type="InterPro" id="IPR010987">
    <property type="entry name" value="Glutathione-S-Trfase_C-like"/>
</dbReference>
<dbReference type="InterPro" id="IPR036249">
    <property type="entry name" value="Thioredoxin-like_sf"/>
</dbReference>
<comment type="catalytic activity">
    <reaction evidence="3">
        <text>RX + glutathione = an S-substituted glutathione + a halide anion + H(+)</text>
        <dbReference type="Rhea" id="RHEA:16437"/>
        <dbReference type="ChEBI" id="CHEBI:15378"/>
        <dbReference type="ChEBI" id="CHEBI:16042"/>
        <dbReference type="ChEBI" id="CHEBI:17792"/>
        <dbReference type="ChEBI" id="CHEBI:57925"/>
        <dbReference type="ChEBI" id="CHEBI:90779"/>
        <dbReference type="EC" id="2.5.1.18"/>
    </reaction>
</comment>
<dbReference type="EMBL" id="MCFF01000010">
    <property type="protein sequence ID" value="ORZ22777.1"/>
    <property type="molecule type" value="Genomic_DNA"/>
</dbReference>
<evidence type="ECO:0000256" key="4">
    <source>
        <dbReference type="SAM" id="MobiDB-lite"/>
    </source>
</evidence>
<dbReference type="PROSITE" id="PS50404">
    <property type="entry name" value="GST_NTER"/>
    <property type="match status" value="1"/>
</dbReference>
<evidence type="ECO:0000313" key="8">
    <source>
        <dbReference type="Proteomes" id="UP000193648"/>
    </source>
</evidence>
<dbReference type="Gene3D" id="1.20.1050.10">
    <property type="match status" value="1"/>
</dbReference>
<dbReference type="InterPro" id="IPR050213">
    <property type="entry name" value="GST_superfamily"/>
</dbReference>
<protein>
    <recommendedName>
        <fullName evidence="1">glutathione transferase</fullName>
        <ecNumber evidence="1">2.5.1.18</ecNumber>
    </recommendedName>
</protein>
<dbReference type="SUPFAM" id="SSF47616">
    <property type="entry name" value="GST C-terminal domain-like"/>
    <property type="match status" value="1"/>
</dbReference>
<keyword evidence="8" id="KW-1185">Reference proteome</keyword>
<dbReference type="PANTHER" id="PTHR11571:SF224">
    <property type="entry name" value="HEMATOPOIETIC PROSTAGLANDIN D SYNTHASE"/>
    <property type="match status" value="1"/>
</dbReference>
<evidence type="ECO:0000256" key="2">
    <source>
        <dbReference type="ARBA" id="ARBA00022679"/>
    </source>
</evidence>
<name>A0A1Y2GTC7_9FUNG</name>
<dbReference type="EC" id="2.5.1.18" evidence="1"/>
<keyword evidence="2 7" id="KW-0808">Transferase</keyword>
<dbReference type="AlphaFoldDB" id="A0A1Y2GTC7"/>
<organism evidence="7 8">
    <name type="scientific">Lobosporangium transversale</name>
    <dbReference type="NCBI Taxonomy" id="64571"/>
    <lineage>
        <taxon>Eukaryota</taxon>
        <taxon>Fungi</taxon>
        <taxon>Fungi incertae sedis</taxon>
        <taxon>Mucoromycota</taxon>
        <taxon>Mortierellomycotina</taxon>
        <taxon>Mortierellomycetes</taxon>
        <taxon>Mortierellales</taxon>
        <taxon>Mortierellaceae</taxon>
        <taxon>Lobosporangium</taxon>
    </lineage>
</organism>
<accession>A0A1Y2GTC7</accession>
<proteinExistence type="predicted"/>
<dbReference type="PANTHER" id="PTHR11571">
    <property type="entry name" value="GLUTATHIONE S-TRANSFERASE"/>
    <property type="match status" value="1"/>
</dbReference>
<evidence type="ECO:0000256" key="3">
    <source>
        <dbReference type="ARBA" id="ARBA00047960"/>
    </source>
</evidence>
<evidence type="ECO:0000259" key="5">
    <source>
        <dbReference type="PROSITE" id="PS50404"/>
    </source>
</evidence>
<sequence length="251" mass="28198">MTASTTIASLPTPTQADSETLSRAAQSGDSTFKYLYFGLHGRGELTRRILAFAGAKWEELPVDWPSQKESVPFKVLPVVYEVTSDGTVIELAESQAIERYLAQKFNLYGKNVYEHHKVEQYLSSIDGVLIPFGTKVLNSAENRVEEANKIYSNILDKFIAIHEEHLKKNGSNGHYVGNTTTLADLKLALLVDRLFLLKPKGANEVPLSAEKSPNIWKVYETVNSAPHFAAWRNSDKYRELDDGTKKLFKFD</sequence>
<comment type="caution">
    <text evidence="7">The sequence shown here is derived from an EMBL/GenBank/DDBJ whole genome shotgun (WGS) entry which is preliminary data.</text>
</comment>
<reference evidence="7 8" key="1">
    <citation type="submission" date="2016-07" db="EMBL/GenBank/DDBJ databases">
        <title>Pervasive Adenine N6-methylation of Active Genes in Fungi.</title>
        <authorList>
            <consortium name="DOE Joint Genome Institute"/>
            <person name="Mondo S.J."/>
            <person name="Dannebaum R.O."/>
            <person name="Kuo R.C."/>
            <person name="Labutti K."/>
            <person name="Haridas S."/>
            <person name="Kuo A."/>
            <person name="Salamov A."/>
            <person name="Ahrendt S.R."/>
            <person name="Lipzen A."/>
            <person name="Sullivan W."/>
            <person name="Andreopoulos W.B."/>
            <person name="Clum A."/>
            <person name="Lindquist E."/>
            <person name="Daum C."/>
            <person name="Ramamoorthy G.K."/>
            <person name="Gryganskyi A."/>
            <person name="Culley D."/>
            <person name="Magnuson J.K."/>
            <person name="James T.Y."/>
            <person name="O'Malley M.A."/>
            <person name="Stajich J.E."/>
            <person name="Spatafora J.W."/>
            <person name="Visel A."/>
            <person name="Grigoriev I.V."/>
        </authorList>
    </citation>
    <scope>NUCLEOTIDE SEQUENCE [LARGE SCALE GENOMIC DNA]</scope>
    <source>
        <strain evidence="7 8">NRRL 3116</strain>
    </source>
</reference>
<dbReference type="InterPro" id="IPR036282">
    <property type="entry name" value="Glutathione-S-Trfase_C_sf"/>
</dbReference>
<dbReference type="GO" id="GO:0006749">
    <property type="term" value="P:glutathione metabolic process"/>
    <property type="evidence" value="ECO:0007669"/>
    <property type="project" value="TreeGrafter"/>
</dbReference>